<evidence type="ECO:0000256" key="11">
    <source>
        <dbReference type="ARBA" id="ARBA00023049"/>
    </source>
</evidence>
<evidence type="ECO:0000256" key="10">
    <source>
        <dbReference type="ARBA" id="ARBA00022989"/>
    </source>
</evidence>
<name>A0A1F5DMC3_9BACT</name>
<feature type="transmembrane region" description="Helical" evidence="13">
    <location>
        <begin position="168"/>
        <end position="194"/>
    </location>
</feature>
<keyword evidence="8" id="KW-0378">Hydrolase</keyword>
<keyword evidence="4" id="KW-1003">Cell membrane</keyword>
<dbReference type="GO" id="GO:0006508">
    <property type="term" value="P:proteolysis"/>
    <property type="evidence" value="ECO:0007669"/>
    <property type="project" value="UniProtKB-KW"/>
</dbReference>
<gene>
    <name evidence="15" type="ORF">A3E73_00870</name>
</gene>
<dbReference type="Proteomes" id="UP000176791">
    <property type="component" value="Unassembled WGS sequence"/>
</dbReference>
<dbReference type="GO" id="GO:0008237">
    <property type="term" value="F:metallopeptidase activity"/>
    <property type="evidence" value="ECO:0007669"/>
    <property type="project" value="UniProtKB-KW"/>
</dbReference>
<comment type="similarity">
    <text evidence="3">Belongs to the peptidase M50B family.</text>
</comment>
<dbReference type="InterPro" id="IPR044537">
    <property type="entry name" value="Rip2-like"/>
</dbReference>
<evidence type="ECO:0000256" key="6">
    <source>
        <dbReference type="ARBA" id="ARBA00022692"/>
    </source>
</evidence>
<evidence type="ECO:0000256" key="4">
    <source>
        <dbReference type="ARBA" id="ARBA00022475"/>
    </source>
</evidence>
<comment type="caution">
    <text evidence="15">The sequence shown here is derived from an EMBL/GenBank/DDBJ whole genome shotgun (WGS) entry which is preliminary data.</text>
</comment>
<reference evidence="15 16" key="1">
    <citation type="journal article" date="2016" name="Nat. Commun.">
        <title>Thousands of microbial genomes shed light on interconnected biogeochemical processes in an aquifer system.</title>
        <authorList>
            <person name="Anantharaman K."/>
            <person name="Brown C.T."/>
            <person name="Hug L.A."/>
            <person name="Sharon I."/>
            <person name="Castelle C.J."/>
            <person name="Probst A.J."/>
            <person name="Thomas B.C."/>
            <person name="Singh A."/>
            <person name="Wilkins M.J."/>
            <person name="Karaoz U."/>
            <person name="Brodie E.L."/>
            <person name="Williams K.H."/>
            <person name="Hubbard S.S."/>
            <person name="Banfield J.F."/>
        </authorList>
    </citation>
    <scope>NUCLEOTIDE SEQUENCE [LARGE SCALE GENOMIC DNA]</scope>
</reference>
<keyword evidence="10 13" id="KW-1133">Transmembrane helix</keyword>
<keyword evidence="11" id="KW-0482">Metalloprotease</keyword>
<feature type="transmembrane region" description="Helical" evidence="13">
    <location>
        <begin position="114"/>
        <end position="135"/>
    </location>
</feature>
<dbReference type="AlphaFoldDB" id="A0A1F5DMC3"/>
<protein>
    <recommendedName>
        <fullName evidence="14">Peptidase M50 domain-containing protein</fullName>
    </recommendedName>
</protein>
<evidence type="ECO:0000256" key="2">
    <source>
        <dbReference type="ARBA" id="ARBA00004651"/>
    </source>
</evidence>
<evidence type="ECO:0000256" key="5">
    <source>
        <dbReference type="ARBA" id="ARBA00022670"/>
    </source>
</evidence>
<keyword evidence="6 13" id="KW-0812">Transmembrane</keyword>
<evidence type="ECO:0000256" key="3">
    <source>
        <dbReference type="ARBA" id="ARBA00007931"/>
    </source>
</evidence>
<keyword evidence="9" id="KW-0862">Zinc</keyword>
<dbReference type="Pfam" id="PF02163">
    <property type="entry name" value="Peptidase_M50"/>
    <property type="match status" value="1"/>
</dbReference>
<accession>A0A1F5DMC3</accession>
<comment type="subcellular location">
    <subcellularLocation>
        <location evidence="2">Cell membrane</location>
        <topology evidence="2">Multi-pass membrane protein</topology>
    </subcellularLocation>
</comment>
<evidence type="ECO:0000256" key="1">
    <source>
        <dbReference type="ARBA" id="ARBA00001947"/>
    </source>
</evidence>
<evidence type="ECO:0000313" key="15">
    <source>
        <dbReference type="EMBL" id="OGD56191.1"/>
    </source>
</evidence>
<organism evidence="15 16">
    <name type="scientific">Candidatus Beckwithbacteria bacterium RIFCSPHIGHO2_12_FULL_47_17</name>
    <dbReference type="NCBI Taxonomy" id="1797460"/>
    <lineage>
        <taxon>Bacteria</taxon>
        <taxon>Candidatus Beckwithiibacteriota</taxon>
    </lineage>
</organism>
<evidence type="ECO:0000259" key="14">
    <source>
        <dbReference type="Pfam" id="PF02163"/>
    </source>
</evidence>
<keyword evidence="5" id="KW-0645">Protease</keyword>
<evidence type="ECO:0000313" key="16">
    <source>
        <dbReference type="Proteomes" id="UP000176791"/>
    </source>
</evidence>
<dbReference type="GO" id="GO:0046872">
    <property type="term" value="F:metal ion binding"/>
    <property type="evidence" value="ECO:0007669"/>
    <property type="project" value="UniProtKB-KW"/>
</dbReference>
<dbReference type="InterPro" id="IPR008915">
    <property type="entry name" value="Peptidase_M50"/>
</dbReference>
<feature type="transmembrane region" description="Helical" evidence="13">
    <location>
        <begin position="6"/>
        <end position="30"/>
    </location>
</feature>
<evidence type="ECO:0000256" key="12">
    <source>
        <dbReference type="ARBA" id="ARBA00023136"/>
    </source>
</evidence>
<dbReference type="InterPro" id="IPR052348">
    <property type="entry name" value="Metallopeptidase_M50B"/>
</dbReference>
<sequence>MLTDPLALLLFLPALIIAITIHEFAHAFLADRLGDPTPQLQGRLSLNPLKHLDPVGSLMLLFFRFGWGKPVEFDPYNLRHPRRDAALISLAGPAVNLVLATLLALILKFSPSSLFSVFLIPVILININLAIFNLLPVPPLDGAKILYGFLPRDWADEYNDFMGRYGTVLLILLIVPIGGSSLAINLILPVINVITNLLL</sequence>
<proteinExistence type="inferred from homology"/>
<dbReference type="PANTHER" id="PTHR35864:SF1">
    <property type="entry name" value="ZINC METALLOPROTEASE YWHC-RELATED"/>
    <property type="match status" value="1"/>
</dbReference>
<keyword evidence="12 13" id="KW-0472">Membrane</keyword>
<feature type="domain" description="Peptidase M50" evidence="14">
    <location>
        <begin position="117"/>
        <end position="172"/>
    </location>
</feature>
<comment type="cofactor">
    <cofactor evidence="1">
        <name>Zn(2+)</name>
        <dbReference type="ChEBI" id="CHEBI:29105"/>
    </cofactor>
</comment>
<evidence type="ECO:0000256" key="7">
    <source>
        <dbReference type="ARBA" id="ARBA00022723"/>
    </source>
</evidence>
<dbReference type="GO" id="GO:0005886">
    <property type="term" value="C:plasma membrane"/>
    <property type="evidence" value="ECO:0007669"/>
    <property type="project" value="UniProtKB-SubCell"/>
</dbReference>
<evidence type="ECO:0000256" key="9">
    <source>
        <dbReference type="ARBA" id="ARBA00022833"/>
    </source>
</evidence>
<feature type="transmembrane region" description="Helical" evidence="13">
    <location>
        <begin position="87"/>
        <end position="107"/>
    </location>
</feature>
<evidence type="ECO:0000256" key="13">
    <source>
        <dbReference type="SAM" id="Phobius"/>
    </source>
</evidence>
<keyword evidence="7" id="KW-0479">Metal-binding</keyword>
<dbReference type="EMBL" id="MEZN01000021">
    <property type="protein sequence ID" value="OGD56191.1"/>
    <property type="molecule type" value="Genomic_DNA"/>
</dbReference>
<evidence type="ECO:0000256" key="8">
    <source>
        <dbReference type="ARBA" id="ARBA00022801"/>
    </source>
</evidence>
<dbReference type="PANTHER" id="PTHR35864">
    <property type="entry name" value="ZINC METALLOPROTEASE MJ0611-RELATED"/>
    <property type="match status" value="1"/>
</dbReference>
<dbReference type="CDD" id="cd06158">
    <property type="entry name" value="S2P-M50_like_1"/>
    <property type="match status" value="1"/>
</dbReference>